<reference evidence="7 8" key="1">
    <citation type="journal article" date="2017" name="G3 (Bethesda)">
        <title>The Physical Genome Mapping of Anopheles albimanus Corrected Scaffold Misassemblies and Identified Interarm Rearrangements in Genus Anopheles.</title>
        <authorList>
            <person name="Artemov G.N."/>
            <person name="Peery A.N."/>
            <person name="Jiang X."/>
            <person name="Tu Z."/>
            <person name="Stegniy V.N."/>
            <person name="Sharakhova M.V."/>
            <person name="Sharakhov I.V."/>
        </authorList>
    </citation>
    <scope>NUCLEOTIDE SEQUENCE [LARGE SCALE GENOMIC DNA]</scope>
    <source>
        <strain evidence="7 8">ALBI9_A</strain>
    </source>
</reference>
<name>A0A182FGM4_ANOAL</name>
<feature type="compositionally biased region" description="Basic residues" evidence="6">
    <location>
        <begin position="82"/>
        <end position="99"/>
    </location>
</feature>
<feature type="compositionally biased region" description="Basic and acidic residues" evidence="6">
    <location>
        <begin position="559"/>
        <end position="573"/>
    </location>
</feature>
<dbReference type="GO" id="GO:0016589">
    <property type="term" value="C:NURF complex"/>
    <property type="evidence" value="ECO:0007669"/>
    <property type="project" value="InterPro"/>
</dbReference>
<feature type="compositionally biased region" description="Acidic residues" evidence="6">
    <location>
        <begin position="546"/>
        <end position="558"/>
    </location>
</feature>
<reference evidence="7" key="2">
    <citation type="submission" date="2022-08" db="UniProtKB">
        <authorList>
            <consortium name="EnsemblMetazoa"/>
        </authorList>
    </citation>
    <scope>IDENTIFICATION</scope>
    <source>
        <strain evidence="7">STECLA/ALBI9_A</strain>
    </source>
</reference>
<feature type="compositionally biased region" description="Basic residues" evidence="6">
    <location>
        <begin position="32"/>
        <end position="43"/>
    </location>
</feature>
<dbReference type="PROSITE" id="PS01359">
    <property type="entry name" value="ZF_PHD_1"/>
    <property type="match status" value="1"/>
</dbReference>
<dbReference type="SUPFAM" id="SSF57903">
    <property type="entry name" value="FYVE/PHD zinc finger"/>
    <property type="match status" value="1"/>
</dbReference>
<sequence>MTGRQANGPGVTPSGKRRGRPPKTATMERPKKFQYHLMKKPKYLCKDGQDGSSTPSASRASSPQGSEESRPSTSRRAVATKTRGRKGTPRGRPAGRGRGGHNSSLSNRKAYSYHESEYHYGSDFGDESDKSDPYDDSIHSASDSEDSLGQASDSDFSMQSFGVGTGISTGCLKEPSPDPIWLQDREVPPLEIPESSKDLLVPNDIVLRCASIYEIIRRFRHLVRLSPFRFEDFCAAISSDDQSALLTELHIMLLKAILREEDSQQTHFGPLDQKDSVNIALYLMDAFTWPEILRNYVESDPNLDQAVLKILGTTEYPYVPAEDRLYVLQFLTDQLLVTSSVRDDMTQEGPIRYDDHCRVCHRVGDLLCCETCPAVFHLECVEPPLVDIPNGDWQCNLCKSHKVTGVLDCISTQEKQGMLCRQEMLGYDRHGRKYWFLLRRLFVESEDASQVWYYSTVKQFELLMTKLDENEFEADLYEQLNENYRDEIVRQMTLTETITNQQKGSKKSYIEMDNQRIEKLLEQMGGGGEHTGAGDVESESGRDPEDKELEDGDGMDENGESKDTDSADAKESDDQAQQNGGGSKHVTRSKTGSLTPRTFNLDDLKKKSLKDESGVTAANANGGTVVGGTVDGIDRMTRQKVTQLSNGTLYFKLGMENGYKSYVNQYSINPIALNKPQRNEERDKKRHLSHKFSLTQASEFKWLGGGLYASQQQIVATIRQTILALEQSIASPFMHHNWHRLRRIWINAITTSTKAQEFSRLLCILQSCMRSVVFASVWHEQLGHTRMYRITSAEREEKKKLEKREKRERDDEEERNRTAINFVKYSLGLKHQVWKQKGEEYRIHGQWDWVWMSNGRRQKSVVGRKTNETVQMVVPVIQPETGQKKLQRFDSRTYEALQRIRDPGAKQQKGAAVEYLTNIEALNAKLLSKLETVEIGASPAQEFSKEIDVSQALTSPQARILYPKVARKCPMLDGLLQRRINLRDAEEQQIKSAKLKQDLLAQEGNADEPPATVIQKPESTVITVRVLPPSECIEKQMQRIVNSRAAPGAVVPINPRPHLSAFQQHTRNRLHREKLQAMASKAHELRVKYNTVSNQTKQYKCYSIECCVAGGNSNSSISSTPVCFSPLCRQKHALREELHTLLKQMQILEIQHSSSLAANAAGAANAAASASGAAGTATAKAILEQKLTEAKKESFETLFTNFSIHLFKSMNDDLERSKKTALDYDEQLIANLVRNVAPKVETVEDKPAISDHEAALLDPAVSVKEEVVCSTDNASDTTLLDVTTTALTDEAAPKAMEIDNDAEGGEIKTATMLNENSNSVSSEEPASSSVVGAETRTTRGRSGRTRANKTGDESAGTANGDIKPKEEVLEKPPLERPIGAPPGYPAVRAPNRRFGCPSRCVKKEESEEKEQAPDGSIRVYSVTNTRGKVYLKKFPSTASTSLKPPGLDKPKGEGKIPVLGSGKPRYPVVNYFRTKKGNTSIMVLPRGELLKLAKNGGRLQVSGFHHLAKTNTSVWPYPCSRPLFKTCWLYRTVNLTTLAAVGLQLRIFWTCFRWDDMAMKPLTADGKHQVTTESEIMSLEILRHRHVGMFNERLQYLRRKVVIPLELPKTARAEVQSIRSGLRKRKRAESPQQTEPQVSEEWIDEDKLELWEVKLYGEKQDKLAAASAQPVTRNSTGKLPVNRQNDTSSPAGVGANKLSTPSTSSSTVISTKTSREEINEKMEQQLRIQRAAHNQKRALEMKQQGTPKTAASGGVIHRKVLVKSADGTTKIIHQAIPASAAAQSPKPQQPATPKSEVTQKVQIIRGPDGKVSVRGLNPGQQLIQTPDGNLHVLSNNPNSPKQTITKVGQKLLKIAQPQGSPTVAAGGSSGSGQSQQAPHILNKGVVVRAAAPGTPSTPQPIKQVVQRQIIHKVQTPASTATTQQTTTVQQIVSSTTPQKIVLNSQSGLQKVLTSGGQLLTTTGTTVQKVVTQSNLQQLLQGSGQKVIVEPTAAAAAAAAAASSASATSTTPTQKVLVATTPGQPPKQILIQNAGTASAGTPQQIIMTHAGGQKVVQQIVTSPGRQIMIGGQLITLNSGQKLVSSTPLQLQTQPVVSVAGSVGQIQKVQQIVSTAQPTVATATIQQPQQIQLQIQQPTAIVQQQTIVQPAPQQPTAVNQAQTFAQQLASGKLQLGNVNGQQVLLRPIGNNQAQGPRIVLQGLQGSDFTPQQSALVHQQVKQQLLQAQESNGRQGVIGPTKIYLAIQPAQNTLVTPSAQPPPLAPVQIKHDTATTSIQINQQQVSRF</sequence>
<dbReference type="InterPro" id="IPR013083">
    <property type="entry name" value="Znf_RING/FYVE/PHD"/>
</dbReference>
<dbReference type="SMART" id="SM00571">
    <property type="entry name" value="DDT"/>
    <property type="match status" value="1"/>
</dbReference>
<organism evidence="7 8">
    <name type="scientific">Anopheles albimanus</name>
    <name type="common">New world malaria mosquito</name>
    <dbReference type="NCBI Taxonomy" id="7167"/>
    <lineage>
        <taxon>Eukaryota</taxon>
        <taxon>Metazoa</taxon>
        <taxon>Ecdysozoa</taxon>
        <taxon>Arthropoda</taxon>
        <taxon>Hexapoda</taxon>
        <taxon>Insecta</taxon>
        <taxon>Pterygota</taxon>
        <taxon>Neoptera</taxon>
        <taxon>Endopterygota</taxon>
        <taxon>Diptera</taxon>
        <taxon>Nematocera</taxon>
        <taxon>Culicoidea</taxon>
        <taxon>Culicidae</taxon>
        <taxon>Anophelinae</taxon>
        <taxon>Anopheles</taxon>
    </lineage>
</organism>
<keyword evidence="3" id="KW-0863">Zinc-finger</keyword>
<feature type="compositionally biased region" description="Low complexity" evidence="6">
    <location>
        <begin position="1699"/>
        <end position="1712"/>
    </location>
</feature>
<proteinExistence type="predicted"/>
<dbReference type="InterPro" id="IPR028942">
    <property type="entry name" value="WHIM1_dom"/>
</dbReference>
<dbReference type="InterPro" id="IPR011011">
    <property type="entry name" value="Znf_FYVE_PHD"/>
</dbReference>
<keyword evidence="8" id="KW-1185">Reference proteome</keyword>
<dbReference type="PROSITE" id="PS50016">
    <property type="entry name" value="ZF_PHD_2"/>
    <property type="match status" value="1"/>
</dbReference>
<evidence type="ECO:0000313" key="8">
    <source>
        <dbReference type="Proteomes" id="UP000069272"/>
    </source>
</evidence>
<evidence type="ECO:0000256" key="5">
    <source>
        <dbReference type="ARBA" id="ARBA00023242"/>
    </source>
</evidence>
<evidence type="ECO:0000256" key="3">
    <source>
        <dbReference type="ARBA" id="ARBA00022771"/>
    </source>
</evidence>
<dbReference type="SMART" id="SM00249">
    <property type="entry name" value="PHD"/>
    <property type="match status" value="1"/>
</dbReference>
<keyword evidence="4" id="KW-0862">Zinc</keyword>
<feature type="region of interest" description="Disordered" evidence="6">
    <location>
        <begin position="524"/>
        <end position="599"/>
    </location>
</feature>
<feature type="compositionally biased region" description="Low complexity" evidence="6">
    <location>
        <begin position="52"/>
        <end position="63"/>
    </location>
</feature>
<feature type="compositionally biased region" description="Low complexity" evidence="6">
    <location>
        <begin position="1315"/>
        <end position="1331"/>
    </location>
</feature>
<evidence type="ECO:0000256" key="1">
    <source>
        <dbReference type="ARBA" id="ARBA00004123"/>
    </source>
</evidence>
<dbReference type="GO" id="GO:0008270">
    <property type="term" value="F:zinc ion binding"/>
    <property type="evidence" value="ECO:0007669"/>
    <property type="project" value="UniProtKB-KW"/>
</dbReference>
<dbReference type="InterPro" id="IPR028941">
    <property type="entry name" value="WHIM2_dom"/>
</dbReference>
<keyword evidence="5" id="KW-0539">Nucleus</keyword>
<feature type="compositionally biased region" description="Basic residues" evidence="6">
    <location>
        <begin position="1338"/>
        <end position="1347"/>
    </location>
</feature>
<feature type="compositionally biased region" description="Basic and acidic residues" evidence="6">
    <location>
        <begin position="127"/>
        <end position="138"/>
    </location>
</feature>
<feature type="region of interest" description="Disordered" evidence="6">
    <location>
        <begin position="1"/>
        <end position="155"/>
    </location>
</feature>
<dbReference type="InterPro" id="IPR019786">
    <property type="entry name" value="Zinc_finger_PHD-type_CS"/>
</dbReference>
<dbReference type="VEuPathDB" id="VectorBase:AALB20_034725"/>
<dbReference type="GO" id="GO:0000978">
    <property type="term" value="F:RNA polymerase II cis-regulatory region sequence-specific DNA binding"/>
    <property type="evidence" value="ECO:0007669"/>
    <property type="project" value="TreeGrafter"/>
</dbReference>
<dbReference type="PANTHER" id="PTHR45975:SF2">
    <property type="entry name" value="NUCLEOSOME-REMODELING FACTOR SUBUNIT BPTF"/>
    <property type="match status" value="1"/>
</dbReference>
<dbReference type="PROSITE" id="PS50827">
    <property type="entry name" value="DDT"/>
    <property type="match status" value="1"/>
</dbReference>
<evidence type="ECO:0008006" key="9">
    <source>
        <dbReference type="Google" id="ProtNLM"/>
    </source>
</evidence>
<dbReference type="Pfam" id="PF15612">
    <property type="entry name" value="WHIM1"/>
    <property type="match status" value="1"/>
</dbReference>
<feature type="region of interest" description="Disordered" evidence="6">
    <location>
        <begin position="1315"/>
        <end position="1366"/>
    </location>
</feature>
<evidence type="ECO:0000256" key="6">
    <source>
        <dbReference type="SAM" id="MobiDB-lite"/>
    </source>
</evidence>
<dbReference type="InterPro" id="IPR038028">
    <property type="entry name" value="BPTF"/>
</dbReference>
<feature type="region of interest" description="Disordered" evidence="6">
    <location>
        <begin position="1616"/>
        <end position="1641"/>
    </location>
</feature>
<dbReference type="InterPro" id="IPR018501">
    <property type="entry name" value="DDT_dom"/>
</dbReference>
<dbReference type="Proteomes" id="UP000069272">
    <property type="component" value="Chromosome 3L"/>
</dbReference>
<dbReference type="VEuPathDB" id="VectorBase:AALB005665"/>
<comment type="subcellular location">
    <subcellularLocation>
        <location evidence="1">Nucleus</location>
    </subcellularLocation>
</comment>
<dbReference type="GO" id="GO:0006357">
    <property type="term" value="P:regulation of transcription by RNA polymerase II"/>
    <property type="evidence" value="ECO:0007669"/>
    <property type="project" value="InterPro"/>
</dbReference>
<dbReference type="InterPro" id="IPR019787">
    <property type="entry name" value="Znf_PHD-finger"/>
</dbReference>
<evidence type="ECO:0000313" key="7">
    <source>
        <dbReference type="EnsemblMetazoa" id="AALB005665-PA"/>
    </source>
</evidence>
<feature type="region of interest" description="Disordered" evidence="6">
    <location>
        <begin position="1663"/>
        <end position="1716"/>
    </location>
</feature>
<feature type="compositionally biased region" description="Polar residues" evidence="6">
    <location>
        <begin position="589"/>
        <end position="598"/>
    </location>
</feature>
<keyword evidence="2" id="KW-0479">Metal-binding</keyword>
<dbReference type="EnsemblMetazoa" id="AALB005665-RA">
    <property type="protein sequence ID" value="AALB005665-PA"/>
    <property type="gene ID" value="AALB005665"/>
</dbReference>
<dbReference type="InterPro" id="IPR001965">
    <property type="entry name" value="Znf_PHD"/>
</dbReference>
<feature type="region of interest" description="Disordered" evidence="6">
    <location>
        <begin position="1777"/>
        <end position="1800"/>
    </location>
</feature>
<dbReference type="CDD" id="cd15559">
    <property type="entry name" value="PHD1_BPTF"/>
    <property type="match status" value="1"/>
</dbReference>
<feature type="region of interest" description="Disordered" evidence="6">
    <location>
        <begin position="795"/>
        <end position="815"/>
    </location>
</feature>
<dbReference type="Pfam" id="PF02791">
    <property type="entry name" value="DDT"/>
    <property type="match status" value="1"/>
</dbReference>
<accession>A0A182FGM4</accession>
<dbReference type="Pfam" id="PF15613">
    <property type="entry name" value="WSD"/>
    <property type="match status" value="1"/>
</dbReference>
<dbReference type="PANTHER" id="PTHR45975">
    <property type="entry name" value="NUCLEOSOME-REMODELING FACTOR SUBUNIT BPTF"/>
    <property type="match status" value="1"/>
</dbReference>
<feature type="compositionally biased region" description="Low complexity" evidence="6">
    <location>
        <begin position="1777"/>
        <end position="1795"/>
    </location>
</feature>
<protein>
    <recommendedName>
        <fullName evidence="9">Nucleosome-remodeling factor subunit NURF301</fullName>
    </recommendedName>
</protein>
<dbReference type="STRING" id="7167.A0A182FGM4"/>
<feature type="compositionally biased region" description="Polar residues" evidence="6">
    <location>
        <begin position="1669"/>
        <end position="1690"/>
    </location>
</feature>
<dbReference type="Pfam" id="PF00628">
    <property type="entry name" value="PHD"/>
    <property type="match status" value="1"/>
</dbReference>
<dbReference type="Gene3D" id="3.30.40.10">
    <property type="entry name" value="Zinc/RING finger domain, C3HC4 (zinc finger)"/>
    <property type="match status" value="1"/>
</dbReference>
<evidence type="ECO:0000256" key="4">
    <source>
        <dbReference type="ARBA" id="ARBA00022833"/>
    </source>
</evidence>
<evidence type="ECO:0000256" key="2">
    <source>
        <dbReference type="ARBA" id="ARBA00022723"/>
    </source>
</evidence>